<evidence type="ECO:0000259" key="2">
    <source>
        <dbReference type="PROSITE" id="PS51035"/>
    </source>
</evidence>
<feature type="coiled-coil region" evidence="1">
    <location>
        <begin position="102"/>
        <end position="136"/>
    </location>
</feature>
<dbReference type="SUPFAM" id="SSF63491">
    <property type="entry name" value="BAG domain"/>
    <property type="match status" value="1"/>
</dbReference>
<evidence type="ECO:0000313" key="4">
    <source>
        <dbReference type="Proteomes" id="UP000187455"/>
    </source>
</evidence>
<dbReference type="InterPro" id="IPR003103">
    <property type="entry name" value="BAG_domain"/>
</dbReference>
<accession>A0A1R0GR88</accession>
<dbReference type="STRING" id="133383.A0A1R0GR88"/>
<feature type="domain" description="BAG" evidence="2">
    <location>
        <begin position="79"/>
        <end position="127"/>
    </location>
</feature>
<dbReference type="EMBL" id="LSSL01004486">
    <property type="protein sequence ID" value="OLY79417.1"/>
    <property type="molecule type" value="Genomic_DNA"/>
</dbReference>
<gene>
    <name evidence="3" type="ORF">AYI68_g6516</name>
</gene>
<name>A0A1R0GR88_9FUNG</name>
<dbReference type="OrthoDB" id="417450at2759"/>
<protein>
    <recommendedName>
        <fullName evidence="2">BAG domain-containing protein</fullName>
    </recommendedName>
</protein>
<evidence type="ECO:0000313" key="3">
    <source>
        <dbReference type="EMBL" id="OLY79417.1"/>
    </source>
</evidence>
<proteinExistence type="predicted"/>
<organism evidence="3 4">
    <name type="scientific">Smittium mucronatum</name>
    <dbReference type="NCBI Taxonomy" id="133383"/>
    <lineage>
        <taxon>Eukaryota</taxon>
        <taxon>Fungi</taxon>
        <taxon>Fungi incertae sedis</taxon>
        <taxon>Zoopagomycota</taxon>
        <taxon>Kickxellomycotina</taxon>
        <taxon>Harpellomycetes</taxon>
        <taxon>Harpellales</taxon>
        <taxon>Legeriomycetaceae</taxon>
        <taxon>Smittium</taxon>
    </lineage>
</organism>
<dbReference type="PROSITE" id="PS51035">
    <property type="entry name" value="BAG"/>
    <property type="match status" value="1"/>
</dbReference>
<dbReference type="AlphaFoldDB" id="A0A1R0GR88"/>
<sequence>KKKTGEAVVSELDMEQHAIIEKLDHILAETFDLVLEKVRGFLANTSMYIDQFLTHSASSSEVDLHAVAQSERKVLFDSYAYISEILMKRLLLVDGVSLPEGADDARQQRKKIVRQIQSWMNQIDDAKKRVLDKEADIKASKP</sequence>
<feature type="non-terminal residue" evidence="3">
    <location>
        <position position="1"/>
    </location>
</feature>
<dbReference type="Pfam" id="PF02179">
    <property type="entry name" value="BAG"/>
    <property type="match status" value="1"/>
</dbReference>
<keyword evidence="1" id="KW-0175">Coiled coil</keyword>
<dbReference type="GO" id="GO:0051087">
    <property type="term" value="F:protein-folding chaperone binding"/>
    <property type="evidence" value="ECO:0007669"/>
    <property type="project" value="InterPro"/>
</dbReference>
<keyword evidence="4" id="KW-1185">Reference proteome</keyword>
<dbReference type="InterPro" id="IPR036533">
    <property type="entry name" value="BAG_dom_sf"/>
</dbReference>
<dbReference type="Proteomes" id="UP000187455">
    <property type="component" value="Unassembled WGS sequence"/>
</dbReference>
<evidence type="ECO:0000256" key="1">
    <source>
        <dbReference type="SAM" id="Coils"/>
    </source>
</evidence>
<comment type="caution">
    <text evidence="3">The sequence shown here is derived from an EMBL/GenBank/DDBJ whole genome shotgun (WGS) entry which is preliminary data.</text>
</comment>
<reference evidence="3 4" key="1">
    <citation type="journal article" date="2016" name="Mol. Biol. Evol.">
        <title>Genome-Wide Survey of Gut Fungi (Harpellales) Reveals the First Horizontally Transferred Ubiquitin Gene from a Mosquito Host.</title>
        <authorList>
            <person name="Wang Y."/>
            <person name="White M.M."/>
            <person name="Kvist S."/>
            <person name="Moncalvo J.M."/>
        </authorList>
    </citation>
    <scope>NUCLEOTIDE SEQUENCE [LARGE SCALE GENOMIC DNA]</scope>
    <source>
        <strain evidence="3 4">ALG-7-W6</strain>
    </source>
</reference>
<dbReference type="Gene3D" id="1.20.58.120">
    <property type="entry name" value="BAG domain"/>
    <property type="match status" value="1"/>
</dbReference>